<comment type="catalytic activity">
    <reaction evidence="5 6">
        <text>NAD(+) + ATP = ADP + NADP(+) + H(+)</text>
        <dbReference type="Rhea" id="RHEA:18629"/>
        <dbReference type="ChEBI" id="CHEBI:15378"/>
        <dbReference type="ChEBI" id="CHEBI:30616"/>
        <dbReference type="ChEBI" id="CHEBI:57540"/>
        <dbReference type="ChEBI" id="CHEBI:58349"/>
        <dbReference type="ChEBI" id="CHEBI:456216"/>
        <dbReference type="EC" id="2.7.1.23"/>
    </reaction>
</comment>
<keyword evidence="4 6" id="KW-0520">NAD</keyword>
<gene>
    <name evidence="6" type="primary">nadK</name>
    <name evidence="7" type="ORF">LX80_01508</name>
</gene>
<comment type="caution">
    <text evidence="7">The sequence shown here is derived from an EMBL/GenBank/DDBJ whole genome shotgun (WGS) entry which is preliminary data.</text>
</comment>
<dbReference type="PANTHER" id="PTHR20275">
    <property type="entry name" value="NAD KINASE"/>
    <property type="match status" value="1"/>
</dbReference>
<evidence type="ECO:0000256" key="5">
    <source>
        <dbReference type="ARBA" id="ARBA00047925"/>
    </source>
</evidence>
<evidence type="ECO:0000256" key="1">
    <source>
        <dbReference type="ARBA" id="ARBA00022679"/>
    </source>
</evidence>
<evidence type="ECO:0000256" key="3">
    <source>
        <dbReference type="ARBA" id="ARBA00022857"/>
    </source>
</evidence>
<dbReference type="InterPro" id="IPR002504">
    <property type="entry name" value="NADK"/>
</dbReference>
<dbReference type="GO" id="GO:0005737">
    <property type="term" value="C:cytoplasm"/>
    <property type="evidence" value="ECO:0007669"/>
    <property type="project" value="UniProtKB-SubCell"/>
</dbReference>
<keyword evidence="1 6" id="KW-0808">Transferase</keyword>
<reference evidence="7 8" key="1">
    <citation type="submission" date="2018-06" db="EMBL/GenBank/DDBJ databases">
        <title>Genomic Encyclopedia of Archaeal and Bacterial Type Strains, Phase II (KMG-II): from individual species to whole genera.</title>
        <authorList>
            <person name="Goeker M."/>
        </authorList>
    </citation>
    <scope>NUCLEOTIDE SEQUENCE [LARGE SCALE GENOMIC DNA]</scope>
    <source>
        <strain evidence="7 8">DSM 23241</strain>
    </source>
</reference>
<keyword evidence="6" id="KW-0067">ATP-binding</keyword>
<dbReference type="NCBIfam" id="NF002521">
    <property type="entry name" value="PRK01911.1"/>
    <property type="match status" value="1"/>
</dbReference>
<comment type="caution">
    <text evidence="6">Lacks conserved residue(s) required for the propagation of feature annotation.</text>
</comment>
<comment type="cofactor">
    <cofactor evidence="6">
        <name>a divalent metal cation</name>
        <dbReference type="ChEBI" id="CHEBI:60240"/>
    </cofactor>
</comment>
<evidence type="ECO:0000313" key="8">
    <source>
        <dbReference type="Proteomes" id="UP000249720"/>
    </source>
</evidence>
<accession>A0A2W7RR53</accession>
<organism evidence="7 8">
    <name type="scientific">Hydrotalea sandarakina</name>
    <dbReference type="NCBI Taxonomy" id="1004304"/>
    <lineage>
        <taxon>Bacteria</taxon>
        <taxon>Pseudomonadati</taxon>
        <taxon>Bacteroidota</taxon>
        <taxon>Chitinophagia</taxon>
        <taxon>Chitinophagales</taxon>
        <taxon>Chitinophagaceae</taxon>
        <taxon>Hydrotalea</taxon>
    </lineage>
</organism>
<evidence type="ECO:0000313" key="7">
    <source>
        <dbReference type="EMBL" id="PZX62814.1"/>
    </source>
</evidence>
<dbReference type="AlphaFoldDB" id="A0A2W7RR53"/>
<name>A0A2W7RR53_9BACT</name>
<dbReference type="PANTHER" id="PTHR20275:SF0">
    <property type="entry name" value="NAD KINASE"/>
    <property type="match status" value="1"/>
</dbReference>
<dbReference type="Gene3D" id="2.60.200.30">
    <property type="entry name" value="Probable inorganic polyphosphate/atp-NAD kinase, domain 2"/>
    <property type="match status" value="1"/>
</dbReference>
<keyword evidence="6" id="KW-0547">Nucleotide-binding</keyword>
<dbReference type="GO" id="GO:0051287">
    <property type="term" value="F:NAD binding"/>
    <property type="evidence" value="ECO:0007669"/>
    <property type="project" value="UniProtKB-ARBA"/>
</dbReference>
<dbReference type="EMBL" id="QKZV01000004">
    <property type="protein sequence ID" value="PZX62814.1"/>
    <property type="molecule type" value="Genomic_DNA"/>
</dbReference>
<dbReference type="EC" id="2.7.1.23" evidence="6"/>
<dbReference type="GO" id="GO:0003951">
    <property type="term" value="F:NAD+ kinase activity"/>
    <property type="evidence" value="ECO:0007669"/>
    <property type="project" value="UniProtKB-UniRule"/>
</dbReference>
<protein>
    <recommendedName>
        <fullName evidence="6">NAD kinase</fullName>
        <ecNumber evidence="6">2.7.1.23</ecNumber>
    </recommendedName>
    <alternativeName>
        <fullName evidence="6">ATP-dependent NAD kinase</fullName>
    </alternativeName>
</protein>
<evidence type="ECO:0000256" key="4">
    <source>
        <dbReference type="ARBA" id="ARBA00023027"/>
    </source>
</evidence>
<feature type="binding site" evidence="6">
    <location>
        <position position="212"/>
    </location>
    <ligand>
        <name>NAD(+)</name>
        <dbReference type="ChEBI" id="CHEBI:57540"/>
    </ligand>
</feature>
<comment type="similarity">
    <text evidence="6">Belongs to the NAD kinase family.</text>
</comment>
<proteinExistence type="inferred from homology"/>
<dbReference type="GO" id="GO:0006741">
    <property type="term" value="P:NADP+ biosynthetic process"/>
    <property type="evidence" value="ECO:0007669"/>
    <property type="project" value="UniProtKB-UniRule"/>
</dbReference>
<dbReference type="Proteomes" id="UP000249720">
    <property type="component" value="Unassembled WGS sequence"/>
</dbReference>
<sequence length="292" mass="32530">MKVAIYSRGLDIEQGNPLQQLVQLLVQHKIGILIYRPLMNRINLPDDLLKHIAAFESADDFDPEVECLISLGGDGTMLDAVTLIRNTNIPILGINFGRLGFLASIGPDDLLSAVDALLNRTFVVDKRSLLHIDANVPLFNNAPFALNEFSIHKRDTSPMIKIHTYLNGEFLNTYWADGLIIATPTGSTGYNMSCNGPILYPDSPSFVITSVAPHNLNVRPIVVADTSVISFEVEGRTDQFICALDARKEIVDINTQIAIRKEKFYVNLIRLNENSFLSTLHNKLTWGLDKRN</sequence>
<dbReference type="InterPro" id="IPR016064">
    <property type="entry name" value="NAD/diacylglycerol_kinase_sf"/>
</dbReference>
<dbReference type="OrthoDB" id="9774737at2"/>
<dbReference type="SUPFAM" id="SSF111331">
    <property type="entry name" value="NAD kinase/diacylglycerol kinase-like"/>
    <property type="match status" value="1"/>
</dbReference>
<evidence type="ECO:0000256" key="2">
    <source>
        <dbReference type="ARBA" id="ARBA00022777"/>
    </source>
</evidence>
<comment type="function">
    <text evidence="6">Involved in the regulation of the intracellular balance of NAD and NADP, and is a key enzyme in the biosynthesis of NADP. Catalyzes specifically the phosphorylation on 2'-hydroxyl of the adenosine moiety of NAD to yield NADP.</text>
</comment>
<keyword evidence="3 6" id="KW-0521">NADP</keyword>
<dbReference type="RefSeq" id="WP_111294858.1">
    <property type="nucleotide sequence ID" value="NZ_QKZV01000004.1"/>
</dbReference>
<comment type="subcellular location">
    <subcellularLocation>
        <location evidence="6">Cytoplasm</location>
    </subcellularLocation>
</comment>
<keyword evidence="6" id="KW-0963">Cytoplasm</keyword>
<feature type="binding site" evidence="6">
    <location>
        <begin position="74"/>
        <end position="75"/>
    </location>
    <ligand>
        <name>NAD(+)</name>
        <dbReference type="ChEBI" id="CHEBI:57540"/>
    </ligand>
</feature>
<dbReference type="GO" id="GO:0005524">
    <property type="term" value="F:ATP binding"/>
    <property type="evidence" value="ECO:0007669"/>
    <property type="project" value="UniProtKB-KW"/>
</dbReference>
<feature type="active site" description="Proton acceptor" evidence="6">
    <location>
        <position position="74"/>
    </location>
</feature>
<dbReference type="Gene3D" id="3.40.50.10330">
    <property type="entry name" value="Probable inorganic polyphosphate/atp-NAD kinase, domain 1"/>
    <property type="match status" value="1"/>
</dbReference>
<dbReference type="InterPro" id="IPR017437">
    <property type="entry name" value="ATP-NAD_kinase_PpnK-typ_C"/>
</dbReference>
<feature type="binding site" evidence="6">
    <location>
        <begin position="188"/>
        <end position="193"/>
    </location>
    <ligand>
        <name>NAD(+)</name>
        <dbReference type="ChEBI" id="CHEBI:57540"/>
    </ligand>
</feature>
<dbReference type="Pfam" id="PF20143">
    <property type="entry name" value="NAD_kinase_C"/>
    <property type="match status" value="1"/>
</dbReference>
<feature type="binding site" evidence="6">
    <location>
        <begin position="147"/>
        <end position="148"/>
    </location>
    <ligand>
        <name>NAD(+)</name>
        <dbReference type="ChEBI" id="CHEBI:57540"/>
    </ligand>
</feature>
<dbReference type="GO" id="GO:0046872">
    <property type="term" value="F:metal ion binding"/>
    <property type="evidence" value="ECO:0007669"/>
    <property type="project" value="UniProtKB-UniRule"/>
</dbReference>
<keyword evidence="8" id="KW-1185">Reference proteome</keyword>
<evidence type="ECO:0000256" key="6">
    <source>
        <dbReference type="HAMAP-Rule" id="MF_00361"/>
    </source>
</evidence>
<dbReference type="GO" id="GO:0019674">
    <property type="term" value="P:NAD+ metabolic process"/>
    <property type="evidence" value="ECO:0007669"/>
    <property type="project" value="InterPro"/>
</dbReference>
<dbReference type="HAMAP" id="MF_00361">
    <property type="entry name" value="NAD_kinase"/>
    <property type="match status" value="1"/>
</dbReference>
<keyword evidence="2 6" id="KW-0418">Kinase</keyword>
<dbReference type="Pfam" id="PF01513">
    <property type="entry name" value="NAD_kinase"/>
    <property type="match status" value="1"/>
</dbReference>
<feature type="binding site" evidence="6">
    <location>
        <position position="177"/>
    </location>
    <ligand>
        <name>NAD(+)</name>
        <dbReference type="ChEBI" id="CHEBI:57540"/>
    </ligand>
</feature>
<dbReference type="InterPro" id="IPR017438">
    <property type="entry name" value="ATP-NAD_kinase_N"/>
</dbReference>